<proteinExistence type="predicted"/>
<organism evidence="1 2">
    <name type="scientific">Aureobasidium mustum</name>
    <dbReference type="NCBI Taxonomy" id="2773714"/>
    <lineage>
        <taxon>Eukaryota</taxon>
        <taxon>Fungi</taxon>
        <taxon>Dikarya</taxon>
        <taxon>Ascomycota</taxon>
        <taxon>Pezizomycotina</taxon>
        <taxon>Dothideomycetes</taxon>
        <taxon>Dothideomycetidae</taxon>
        <taxon>Dothideales</taxon>
        <taxon>Saccotheciaceae</taxon>
        <taxon>Aureobasidium</taxon>
    </lineage>
</organism>
<sequence>MVPLVCVFSSLGKLRKIPADGHQILGTTGPTITNTAEDRNMCSDQTEIHEWRALIEKALSFFERMDRWSVAAKKSRDVVSRLYGASKLLASGDLEHTLSVQAQSDRVNNPPLNLATVVDSQTAQEYVFENTQLPYSASDMMTEDIWGLSPNGAAAMNNFWFDDMMWEDMFENTGNGLSYSELDWLASLDTQTGNDQTWQDQ</sequence>
<reference evidence="1" key="1">
    <citation type="submission" date="2020-06" db="EMBL/GenBank/DDBJ databases">
        <authorList>
            <person name="Onetto C."/>
        </authorList>
    </citation>
    <scope>NUCLEOTIDE SEQUENCE</scope>
</reference>
<evidence type="ECO:0000313" key="2">
    <source>
        <dbReference type="Proteomes" id="UP000714618"/>
    </source>
</evidence>
<dbReference type="OrthoDB" id="3362851at2759"/>
<gene>
    <name evidence="1" type="ORF">AWRI4233_LOCUS9635</name>
</gene>
<keyword evidence="2" id="KW-1185">Reference proteome</keyword>
<name>A0A9N8K8X6_9PEZI</name>
<accession>A0A9N8K8X6</accession>
<dbReference type="AlphaFoldDB" id="A0A9N8K8X6"/>
<dbReference type="Proteomes" id="UP000714618">
    <property type="component" value="Unassembled WGS sequence"/>
</dbReference>
<dbReference type="EMBL" id="CAIJEO010000013">
    <property type="protein sequence ID" value="CAD0100810.1"/>
    <property type="molecule type" value="Genomic_DNA"/>
</dbReference>
<evidence type="ECO:0000313" key="1">
    <source>
        <dbReference type="EMBL" id="CAD0100810.1"/>
    </source>
</evidence>
<comment type="caution">
    <text evidence="1">The sequence shown here is derived from an EMBL/GenBank/DDBJ whole genome shotgun (WGS) entry which is preliminary data.</text>
</comment>
<protein>
    <submittedName>
        <fullName evidence="1">Uncharacterized protein</fullName>
    </submittedName>
</protein>